<protein>
    <recommendedName>
        <fullName evidence="3">Retrovirus-related Pol polyprotein from transposon TNT 1-94</fullName>
    </recommendedName>
</protein>
<gene>
    <name evidence="1" type="ORF">L195_g054136</name>
</gene>
<organism evidence="1 2">
    <name type="scientific">Trifolium pratense</name>
    <name type="common">Red clover</name>
    <dbReference type="NCBI Taxonomy" id="57577"/>
    <lineage>
        <taxon>Eukaryota</taxon>
        <taxon>Viridiplantae</taxon>
        <taxon>Streptophyta</taxon>
        <taxon>Embryophyta</taxon>
        <taxon>Tracheophyta</taxon>
        <taxon>Spermatophyta</taxon>
        <taxon>Magnoliopsida</taxon>
        <taxon>eudicotyledons</taxon>
        <taxon>Gunneridae</taxon>
        <taxon>Pentapetalae</taxon>
        <taxon>rosids</taxon>
        <taxon>fabids</taxon>
        <taxon>Fabales</taxon>
        <taxon>Fabaceae</taxon>
        <taxon>Papilionoideae</taxon>
        <taxon>50 kb inversion clade</taxon>
        <taxon>NPAAA clade</taxon>
        <taxon>Hologalegina</taxon>
        <taxon>IRL clade</taxon>
        <taxon>Trifolieae</taxon>
        <taxon>Trifolium</taxon>
    </lineage>
</organism>
<evidence type="ECO:0000313" key="2">
    <source>
        <dbReference type="Proteomes" id="UP000236291"/>
    </source>
</evidence>
<dbReference type="Proteomes" id="UP000236291">
    <property type="component" value="Unassembled WGS sequence"/>
</dbReference>
<dbReference type="EMBL" id="ASHM01093619">
    <property type="protein sequence ID" value="PNX64669.1"/>
    <property type="molecule type" value="Genomic_DNA"/>
</dbReference>
<dbReference type="AlphaFoldDB" id="A0A2K3KEJ7"/>
<evidence type="ECO:0000313" key="1">
    <source>
        <dbReference type="EMBL" id="PNX64669.1"/>
    </source>
</evidence>
<sequence>MHKSVNLQEHVNVILGGLPKEYDAAVALINSELLSAAPFSVDDIEYVLLAKEVWIEKKN</sequence>
<reference evidence="1 2" key="2">
    <citation type="journal article" date="2017" name="Front. Plant Sci.">
        <title>Gene Classification and Mining of Molecular Markers Useful in Red Clover (Trifolium pratense) Breeding.</title>
        <authorList>
            <person name="Istvanek J."/>
            <person name="Dluhosova J."/>
            <person name="Dluhos P."/>
            <person name="Patkova L."/>
            <person name="Nedelnik J."/>
            <person name="Repkova J."/>
        </authorList>
    </citation>
    <scope>NUCLEOTIDE SEQUENCE [LARGE SCALE GENOMIC DNA]</scope>
    <source>
        <strain evidence="2">cv. Tatra</strain>
        <tissue evidence="1">Young leaves</tissue>
    </source>
</reference>
<accession>A0A2K3KEJ7</accession>
<name>A0A2K3KEJ7_TRIPR</name>
<proteinExistence type="predicted"/>
<evidence type="ECO:0008006" key="3">
    <source>
        <dbReference type="Google" id="ProtNLM"/>
    </source>
</evidence>
<reference evidence="1 2" key="1">
    <citation type="journal article" date="2014" name="Am. J. Bot.">
        <title>Genome assembly and annotation for red clover (Trifolium pratense; Fabaceae).</title>
        <authorList>
            <person name="Istvanek J."/>
            <person name="Jaros M."/>
            <person name="Krenek A."/>
            <person name="Repkova J."/>
        </authorList>
    </citation>
    <scope>NUCLEOTIDE SEQUENCE [LARGE SCALE GENOMIC DNA]</scope>
    <source>
        <strain evidence="2">cv. Tatra</strain>
        <tissue evidence="1">Young leaves</tissue>
    </source>
</reference>
<comment type="caution">
    <text evidence="1">The sequence shown here is derived from an EMBL/GenBank/DDBJ whole genome shotgun (WGS) entry which is preliminary data.</text>
</comment>
<feature type="non-terminal residue" evidence="1">
    <location>
        <position position="59"/>
    </location>
</feature>